<evidence type="ECO:0000313" key="1">
    <source>
        <dbReference type="EMBL" id="KAJ8615738.1"/>
    </source>
</evidence>
<keyword evidence="2" id="KW-1185">Reference proteome</keyword>
<evidence type="ECO:0000313" key="2">
    <source>
        <dbReference type="Proteomes" id="UP001234297"/>
    </source>
</evidence>
<proteinExistence type="predicted"/>
<name>A0ACC2K3Z3_PERAE</name>
<comment type="caution">
    <text evidence="1">The sequence shown here is derived from an EMBL/GenBank/DDBJ whole genome shotgun (WGS) entry which is preliminary data.</text>
</comment>
<dbReference type="EMBL" id="CM056820">
    <property type="protein sequence ID" value="KAJ8615738.1"/>
    <property type="molecule type" value="Genomic_DNA"/>
</dbReference>
<protein>
    <submittedName>
        <fullName evidence="1">Uncharacterized protein</fullName>
    </submittedName>
</protein>
<reference evidence="1 2" key="1">
    <citation type="journal article" date="2022" name="Hortic Res">
        <title>A haplotype resolved chromosomal level avocado genome allows analysis of novel avocado genes.</title>
        <authorList>
            <person name="Nath O."/>
            <person name="Fletcher S.J."/>
            <person name="Hayward A."/>
            <person name="Shaw L.M."/>
            <person name="Masouleh A.K."/>
            <person name="Furtado A."/>
            <person name="Henry R.J."/>
            <person name="Mitter N."/>
        </authorList>
    </citation>
    <scope>NUCLEOTIDE SEQUENCE [LARGE SCALE GENOMIC DNA]</scope>
    <source>
        <strain evidence="2">cv. Hass</strain>
    </source>
</reference>
<gene>
    <name evidence="1" type="ORF">MRB53_035110</name>
</gene>
<organism evidence="1 2">
    <name type="scientific">Persea americana</name>
    <name type="common">Avocado</name>
    <dbReference type="NCBI Taxonomy" id="3435"/>
    <lineage>
        <taxon>Eukaryota</taxon>
        <taxon>Viridiplantae</taxon>
        <taxon>Streptophyta</taxon>
        <taxon>Embryophyta</taxon>
        <taxon>Tracheophyta</taxon>
        <taxon>Spermatophyta</taxon>
        <taxon>Magnoliopsida</taxon>
        <taxon>Magnoliidae</taxon>
        <taxon>Laurales</taxon>
        <taxon>Lauraceae</taxon>
        <taxon>Persea</taxon>
    </lineage>
</organism>
<dbReference type="Proteomes" id="UP001234297">
    <property type="component" value="Chromosome 12"/>
</dbReference>
<sequence length="328" mass="35626">MIFFIGALTMGFTTNYAFLMVGRFIKGIGVGYALMIAPVYTAEVSPASSRGFLTSFPEVFVNGGILLGYVSNMAFVGLPKHINWKLMLEVGAIPSVILAISVLTMPESPWWLVMQGRLGEAKHVLDKTSESKQEAEIHLSDIKDGTGIPQHCIDNIVPIPKRSPGEGVWKELLFRPSPPVPRIVIDAMAIHFFQQASGVNIAVLCSPNILEMAGIKSKNGLLCATMAVGFTKTVFILLATFLVDRFGRRPLLLTSTIGMILSLLELGTGLTIIDHNSDKKLIGMIALCIMAVLTFVASFLIGLGLITWVYSAEIFPLRLRAQGMSLLS</sequence>
<accession>A0ACC2K3Z3</accession>